<keyword evidence="8" id="KW-1185">Reference proteome</keyword>
<evidence type="ECO:0000313" key="8">
    <source>
        <dbReference type="Proteomes" id="UP000811282"/>
    </source>
</evidence>
<dbReference type="RefSeq" id="WP_215670583.1">
    <property type="nucleotide sequence ID" value="NZ_JAFJYC010000002.1"/>
</dbReference>
<keyword evidence="4" id="KW-0472">Membrane</keyword>
<protein>
    <submittedName>
        <fullName evidence="7">MipA/OmpV family protein</fullName>
    </submittedName>
</protein>
<accession>A0ABS5YDL6</accession>
<keyword evidence="3 6" id="KW-0732">Signal</keyword>
<sequence length="262" mass="29775">MRIFLLNGKHTFVKTHSLKSLNIVLAVGLLSPVAAVADDFSLGVSAVYATSPYRGDDDKVLPFPQINYDSQHVYVKGLSAGYYLWKDPQNQLSVTAVYAPWHFRPSKNDYDDMKALDRRRSTVMAGLRYNHTEDWGVVRAEYLGDVLDNSDGFTADLSYLYPMQLGRFSPVPGVGAMWASEDQNNYYYGVSRNESRRSGLREYHADDGWSPYVQLTVNYAITQSWNTYVMERYLRLSDEAKDSPMTDRQYIGLIGVGTTYSF</sequence>
<dbReference type="EMBL" id="JAFJYC010000002">
    <property type="protein sequence ID" value="MBT9433062.1"/>
    <property type="molecule type" value="Genomic_DNA"/>
</dbReference>
<feature type="chain" id="PRO_5045560146" evidence="6">
    <location>
        <begin position="38"/>
        <end position="262"/>
    </location>
</feature>
<keyword evidence="5" id="KW-0998">Cell outer membrane</keyword>
<dbReference type="InterPro" id="IPR010583">
    <property type="entry name" value="MipA"/>
</dbReference>
<evidence type="ECO:0000256" key="3">
    <source>
        <dbReference type="ARBA" id="ARBA00022729"/>
    </source>
</evidence>
<name>A0ABS5YDL6_9GAMM</name>
<comment type="similarity">
    <text evidence="2">Belongs to the MipA/OmpV family.</text>
</comment>
<proteinExistence type="inferred from homology"/>
<dbReference type="Gene3D" id="2.40.160.20">
    <property type="match status" value="1"/>
</dbReference>
<evidence type="ECO:0000256" key="2">
    <source>
        <dbReference type="ARBA" id="ARBA00005722"/>
    </source>
</evidence>
<evidence type="ECO:0000256" key="6">
    <source>
        <dbReference type="SAM" id="SignalP"/>
    </source>
</evidence>
<evidence type="ECO:0000256" key="1">
    <source>
        <dbReference type="ARBA" id="ARBA00004442"/>
    </source>
</evidence>
<comment type="subcellular location">
    <subcellularLocation>
        <location evidence="1">Cell outer membrane</location>
    </subcellularLocation>
</comment>
<feature type="signal peptide" evidence="6">
    <location>
        <begin position="1"/>
        <end position="37"/>
    </location>
</feature>
<dbReference type="Pfam" id="PF06629">
    <property type="entry name" value="MipA"/>
    <property type="match status" value="1"/>
</dbReference>
<dbReference type="SUPFAM" id="SSF56925">
    <property type="entry name" value="OMPA-like"/>
    <property type="match status" value="1"/>
</dbReference>
<dbReference type="PANTHER" id="PTHR38776:SF1">
    <property type="entry name" value="MLTA-INTERACTING PROTEIN-RELATED"/>
    <property type="match status" value="1"/>
</dbReference>
<dbReference type="Proteomes" id="UP000811282">
    <property type="component" value="Unassembled WGS sequence"/>
</dbReference>
<evidence type="ECO:0000256" key="4">
    <source>
        <dbReference type="ARBA" id="ARBA00023136"/>
    </source>
</evidence>
<evidence type="ECO:0000256" key="5">
    <source>
        <dbReference type="ARBA" id="ARBA00023237"/>
    </source>
</evidence>
<reference evidence="7 8" key="1">
    <citation type="journal article" date="2021" name="Genome Biol. Evol.">
        <title>The evolution of interdependence in a four-way mealybug symbiosis.</title>
        <authorList>
            <person name="Garber A.I."/>
            <person name="Kupper M."/>
            <person name="Laetsch D.R."/>
            <person name="Weldon S.R."/>
            <person name="Ladinsky M.S."/>
            <person name="Bjorkman P.J."/>
            <person name="McCutcheon J.P."/>
        </authorList>
    </citation>
    <scope>NUCLEOTIDE SEQUENCE [LARGE SCALE GENOMIC DNA]</scope>
    <source>
        <strain evidence="7">SOD</strain>
    </source>
</reference>
<comment type="caution">
    <text evidence="7">The sequence shown here is derived from an EMBL/GenBank/DDBJ whole genome shotgun (WGS) entry which is preliminary data.</text>
</comment>
<dbReference type="PANTHER" id="PTHR38776">
    <property type="entry name" value="MLTA-INTERACTING PROTEIN-RELATED"/>
    <property type="match status" value="1"/>
</dbReference>
<gene>
    <name evidence="7" type="ORF">JZM24_14700</name>
</gene>
<evidence type="ECO:0000313" key="7">
    <source>
        <dbReference type="EMBL" id="MBT9433062.1"/>
    </source>
</evidence>
<organism evidence="7 8">
    <name type="scientific">Candidatus Sodalis endolongispinus</name>
    <dbReference type="NCBI Taxonomy" id="2812662"/>
    <lineage>
        <taxon>Bacteria</taxon>
        <taxon>Pseudomonadati</taxon>
        <taxon>Pseudomonadota</taxon>
        <taxon>Gammaproteobacteria</taxon>
        <taxon>Enterobacterales</taxon>
        <taxon>Bruguierivoracaceae</taxon>
        <taxon>Sodalis</taxon>
    </lineage>
</organism>
<dbReference type="InterPro" id="IPR011250">
    <property type="entry name" value="OMP/PagP_B-barrel"/>
</dbReference>